<feature type="transmembrane region" description="Helical" evidence="2">
    <location>
        <begin position="165"/>
        <end position="186"/>
    </location>
</feature>
<evidence type="ECO:0000313" key="4">
    <source>
        <dbReference type="Proteomes" id="UP000310158"/>
    </source>
</evidence>
<accession>A0A4S4L1Z8</accession>
<keyword evidence="2" id="KW-0812">Transmembrane</keyword>
<keyword evidence="2" id="KW-0472">Membrane</keyword>
<feature type="region of interest" description="Disordered" evidence="1">
    <location>
        <begin position="225"/>
        <end position="244"/>
    </location>
</feature>
<name>A0A4S4L1Z8_9AGAM</name>
<dbReference type="Proteomes" id="UP000310158">
    <property type="component" value="Unassembled WGS sequence"/>
</dbReference>
<sequence length="244" mass="26618">MKSRRRYNYLTQRERTAPVRPACPAARHRARPGHPLAADTIHLNSCSTTRYPPLCRWLTAVLLVVLVIVEIAHEGIDGVCGCDGDGDVTLWEGRAGWEEVIEWLSGTMKVHEEVQEAAAAGADLRGPEEGIGVDMVTVIAFFEPRSRGLAVLVSSLSLSSLRHHALAVISGHSMFVLAIVLVLPLADDLARLPSHVERRRESSWAGQGWGVWEETPGAFVAVKKKMRETGDEAESARGSRSSPS</sequence>
<proteinExistence type="predicted"/>
<keyword evidence="4" id="KW-1185">Reference proteome</keyword>
<reference evidence="3 4" key="1">
    <citation type="submission" date="2019-02" db="EMBL/GenBank/DDBJ databases">
        <title>Genome sequencing of the rare red list fungi Bondarzewia mesenterica.</title>
        <authorList>
            <person name="Buettner E."/>
            <person name="Kellner H."/>
        </authorList>
    </citation>
    <scope>NUCLEOTIDE SEQUENCE [LARGE SCALE GENOMIC DNA]</scope>
    <source>
        <strain evidence="3 4">DSM 108281</strain>
    </source>
</reference>
<gene>
    <name evidence="3" type="ORF">EW146_g10436</name>
</gene>
<evidence type="ECO:0000256" key="1">
    <source>
        <dbReference type="SAM" id="MobiDB-lite"/>
    </source>
</evidence>
<keyword evidence="2" id="KW-1133">Transmembrane helix</keyword>
<dbReference type="EMBL" id="SGPL01001340">
    <property type="protein sequence ID" value="THH03480.1"/>
    <property type="molecule type" value="Genomic_DNA"/>
</dbReference>
<protein>
    <submittedName>
        <fullName evidence="3">Uncharacterized protein</fullName>
    </submittedName>
</protein>
<evidence type="ECO:0000313" key="3">
    <source>
        <dbReference type="EMBL" id="THH03480.1"/>
    </source>
</evidence>
<comment type="caution">
    <text evidence="3">The sequence shown here is derived from an EMBL/GenBank/DDBJ whole genome shotgun (WGS) entry which is preliminary data.</text>
</comment>
<evidence type="ECO:0000256" key="2">
    <source>
        <dbReference type="SAM" id="Phobius"/>
    </source>
</evidence>
<feature type="compositionally biased region" description="Basic and acidic residues" evidence="1">
    <location>
        <begin position="227"/>
        <end position="237"/>
    </location>
</feature>
<organism evidence="3 4">
    <name type="scientific">Bondarzewia mesenterica</name>
    <dbReference type="NCBI Taxonomy" id="1095465"/>
    <lineage>
        <taxon>Eukaryota</taxon>
        <taxon>Fungi</taxon>
        <taxon>Dikarya</taxon>
        <taxon>Basidiomycota</taxon>
        <taxon>Agaricomycotina</taxon>
        <taxon>Agaricomycetes</taxon>
        <taxon>Russulales</taxon>
        <taxon>Bondarzewiaceae</taxon>
        <taxon>Bondarzewia</taxon>
    </lineage>
</organism>
<dbReference type="AlphaFoldDB" id="A0A4S4L1Z8"/>